<sequence length="270" mass="28039">MSGWLALAALVGGAARGASPPTPVNPAIAAAETRVALGVSVSGFLYRESFGGVSARESGVLPGFMASMSRLGPVLGVPDVYTGVVYDFSGGPLAYRGYVQGSGQGLSPYDATDHARFNHVEVRLGRALALTSSVDLIPFVVAGYQNWYRNVGGPAGYGEFYRAALAGVGAKLDVAVSDELVLSASAEGMAVLGGRASAPALDFTGNFGTSGEETVRLGADWRLGNVWHVFAGLGVRHFDYAGSGLNNGYYEPPSRTLEFQSEIGVAFGFR</sequence>
<name>A0ABS9DRI6_9PROT</name>
<evidence type="ECO:0000313" key="2">
    <source>
        <dbReference type="Proteomes" id="UP001521209"/>
    </source>
</evidence>
<dbReference type="Proteomes" id="UP001521209">
    <property type="component" value="Unassembled WGS sequence"/>
</dbReference>
<gene>
    <name evidence="1" type="ORF">L2A60_01155</name>
</gene>
<comment type="caution">
    <text evidence="1">The sequence shown here is derived from an EMBL/GenBank/DDBJ whole genome shotgun (WGS) entry which is preliminary data.</text>
</comment>
<accession>A0ABS9DRI6</accession>
<keyword evidence="2" id="KW-1185">Reference proteome</keyword>
<dbReference type="EMBL" id="JAKGBZ010000001">
    <property type="protein sequence ID" value="MCF3945292.1"/>
    <property type="molecule type" value="Genomic_DNA"/>
</dbReference>
<evidence type="ECO:0000313" key="1">
    <source>
        <dbReference type="EMBL" id="MCF3945292.1"/>
    </source>
</evidence>
<organism evidence="1 2">
    <name type="scientific">Acidiphilium iwatense</name>
    <dbReference type="NCBI Taxonomy" id="768198"/>
    <lineage>
        <taxon>Bacteria</taxon>
        <taxon>Pseudomonadati</taxon>
        <taxon>Pseudomonadota</taxon>
        <taxon>Alphaproteobacteria</taxon>
        <taxon>Acetobacterales</taxon>
        <taxon>Acidocellaceae</taxon>
        <taxon>Acidiphilium</taxon>
    </lineage>
</organism>
<reference evidence="1 2" key="1">
    <citation type="submission" date="2022-01" db="EMBL/GenBank/DDBJ databases">
        <authorList>
            <person name="Won M."/>
            <person name="Kim S.-J."/>
            <person name="Kwon S.-W."/>
        </authorList>
    </citation>
    <scope>NUCLEOTIDE SEQUENCE [LARGE SCALE GENOMIC DNA]</scope>
    <source>
        <strain evidence="1 2">KCTC 23505</strain>
    </source>
</reference>
<evidence type="ECO:0008006" key="3">
    <source>
        <dbReference type="Google" id="ProtNLM"/>
    </source>
</evidence>
<dbReference type="RefSeq" id="WP_235702526.1">
    <property type="nucleotide sequence ID" value="NZ_JAKGBZ010000001.1"/>
</dbReference>
<proteinExistence type="predicted"/>
<protein>
    <recommendedName>
        <fullName evidence="3">Outer membrane protein beta-barrel domain-containing protein</fullName>
    </recommendedName>
</protein>